<accession>A0AAU9IS48</accession>
<gene>
    <name evidence="1" type="ORF">BSTOLATCC_MIC14696</name>
</gene>
<comment type="caution">
    <text evidence="1">The sequence shown here is derived from an EMBL/GenBank/DDBJ whole genome shotgun (WGS) entry which is preliminary data.</text>
</comment>
<evidence type="ECO:0008006" key="3">
    <source>
        <dbReference type="Google" id="ProtNLM"/>
    </source>
</evidence>
<dbReference type="SUPFAM" id="SSF53300">
    <property type="entry name" value="vWA-like"/>
    <property type="match status" value="1"/>
</dbReference>
<dbReference type="Gene3D" id="3.40.50.410">
    <property type="entry name" value="von Willebrand factor, type A domain"/>
    <property type="match status" value="1"/>
</dbReference>
<sequence length="302" mass="34087">MRNNGTIYDGLNEKRNKYNQIKNDNESGHVKQSKALHDSSVEFQSFLQNNNIQGAKVFLHELNKGLSIDIGNSKTVVLMDATGSMSHLLQNAKNTVKVMFSRVCAVLSKKGVSSECFQLQYCVYRNYSSNEDKILQVSPWTNKPDILERFMENVRPEGGQGNEAIEVGLWHINKISQNDKISQVILIGDCPPNTIDNIAEKRGARSSYWNSSKFSSVEYYERELAKIISKQIPINAFYVDNCAKVKFEEIARLTKGQSGFLDINSSSGADRLTDLVSTEVLRKSAGEDAVKLYREMYPRSYT</sequence>
<keyword evidence="2" id="KW-1185">Reference proteome</keyword>
<protein>
    <recommendedName>
        <fullName evidence="3">VWFA domain-containing protein</fullName>
    </recommendedName>
</protein>
<dbReference type="EMBL" id="CAJZBQ010000014">
    <property type="protein sequence ID" value="CAG9315953.1"/>
    <property type="molecule type" value="Genomic_DNA"/>
</dbReference>
<dbReference type="AlphaFoldDB" id="A0AAU9IS48"/>
<organism evidence="1 2">
    <name type="scientific">Blepharisma stoltei</name>
    <dbReference type="NCBI Taxonomy" id="1481888"/>
    <lineage>
        <taxon>Eukaryota</taxon>
        <taxon>Sar</taxon>
        <taxon>Alveolata</taxon>
        <taxon>Ciliophora</taxon>
        <taxon>Postciliodesmatophora</taxon>
        <taxon>Heterotrichea</taxon>
        <taxon>Heterotrichida</taxon>
        <taxon>Blepharismidae</taxon>
        <taxon>Blepharisma</taxon>
    </lineage>
</organism>
<evidence type="ECO:0000313" key="1">
    <source>
        <dbReference type="EMBL" id="CAG9315953.1"/>
    </source>
</evidence>
<proteinExistence type="predicted"/>
<name>A0AAU9IS48_9CILI</name>
<dbReference type="InterPro" id="IPR036465">
    <property type="entry name" value="vWFA_dom_sf"/>
</dbReference>
<reference evidence="1" key="1">
    <citation type="submission" date="2021-09" db="EMBL/GenBank/DDBJ databases">
        <authorList>
            <consortium name="AG Swart"/>
            <person name="Singh M."/>
            <person name="Singh A."/>
            <person name="Seah K."/>
            <person name="Emmerich C."/>
        </authorList>
    </citation>
    <scope>NUCLEOTIDE SEQUENCE</scope>
    <source>
        <strain evidence="1">ATCC30299</strain>
    </source>
</reference>
<evidence type="ECO:0000313" key="2">
    <source>
        <dbReference type="Proteomes" id="UP001162131"/>
    </source>
</evidence>
<dbReference type="Proteomes" id="UP001162131">
    <property type="component" value="Unassembled WGS sequence"/>
</dbReference>